<keyword evidence="2" id="KW-1185">Reference proteome</keyword>
<dbReference type="SUPFAM" id="SSF69279">
    <property type="entry name" value="Phage tail proteins"/>
    <property type="match status" value="1"/>
</dbReference>
<sequence>MRTQGDDGLKPSYRLTVNGIDIGPTVNGRLISLTLTENRGLEADTLNLTLTDHDNALQLPPRGAAIEVAIGWEHEGLIDKGMFTVDEISYSGSPDQLSIRARSVNMRTSLPTQKSRSWHETTLGEIVRTIAAEHGLEPVIGNSLANEAVPHRDQTAQSDMDFLSHLAHHHDALVTVKGNHLLFIPAGTGHTASGTPLPTAEIHRHDGDQYSYSVADRNSYTGVRAYWNDLAEGEQKEILVGEEANAKELRPIFASEEEALTEARSELKRLQRGTAEFSMTLAVGRPQLLVETPIRARGFKAAVDQTPWVALRVTHTLNDAGYVTDFDAEQAN</sequence>
<evidence type="ECO:0000313" key="2">
    <source>
        <dbReference type="Proteomes" id="UP000256763"/>
    </source>
</evidence>
<dbReference type="Proteomes" id="UP000256763">
    <property type="component" value="Unassembled WGS sequence"/>
</dbReference>
<dbReference type="OrthoDB" id="4070623at2"/>
<name>A0A3E0X405_9GAMM</name>
<organism evidence="1 2">
    <name type="scientific">Alkalilimnicola ehrlichii</name>
    <dbReference type="NCBI Taxonomy" id="351052"/>
    <lineage>
        <taxon>Bacteria</taxon>
        <taxon>Pseudomonadati</taxon>
        <taxon>Pseudomonadota</taxon>
        <taxon>Gammaproteobacteria</taxon>
        <taxon>Chromatiales</taxon>
        <taxon>Ectothiorhodospiraceae</taxon>
        <taxon>Alkalilimnicola</taxon>
    </lineage>
</organism>
<dbReference type="Pfam" id="PF05954">
    <property type="entry name" value="Phage_GPD"/>
    <property type="match status" value="1"/>
</dbReference>
<accession>A0A3E0X405</accession>
<evidence type="ECO:0000313" key="1">
    <source>
        <dbReference type="EMBL" id="RFA39405.1"/>
    </source>
</evidence>
<comment type="caution">
    <text evidence="1">The sequence shown here is derived from an EMBL/GenBank/DDBJ whole genome shotgun (WGS) entry which is preliminary data.</text>
</comment>
<reference evidence="2" key="1">
    <citation type="submission" date="2017-05" db="EMBL/GenBank/DDBJ databases">
        <authorList>
            <person name="Sharma S."/>
            <person name="Sidhu C."/>
            <person name="Pinnaka A.K."/>
        </authorList>
    </citation>
    <scope>NUCLEOTIDE SEQUENCE [LARGE SCALE GENOMIC DNA]</scope>
    <source>
        <strain evidence="2">AK93</strain>
    </source>
</reference>
<dbReference type="AlphaFoldDB" id="A0A3E0X405"/>
<protein>
    <submittedName>
        <fullName evidence="1">Late control protein</fullName>
    </submittedName>
</protein>
<gene>
    <name evidence="1" type="ORF">CAL65_00965</name>
</gene>
<dbReference type="EMBL" id="NFZW01000001">
    <property type="protein sequence ID" value="RFA39405.1"/>
    <property type="molecule type" value="Genomic_DNA"/>
</dbReference>
<dbReference type="RefSeq" id="WP_116300638.1">
    <property type="nucleotide sequence ID" value="NZ_NFZV01000001.1"/>
</dbReference>
<proteinExistence type="predicted"/>